<accession>A0A7S2TP41</accession>
<protein>
    <recommendedName>
        <fullName evidence="7">33 kDa inner dynein arm light chain, axonemal</fullName>
    </recommendedName>
</protein>
<dbReference type="GO" id="GO:0030286">
    <property type="term" value="C:dynein complex"/>
    <property type="evidence" value="ECO:0007669"/>
    <property type="project" value="UniProtKB-KW"/>
</dbReference>
<evidence type="ECO:0008006" key="7">
    <source>
        <dbReference type="Google" id="ProtNLM"/>
    </source>
</evidence>
<reference evidence="6" key="1">
    <citation type="submission" date="2021-01" db="EMBL/GenBank/DDBJ databases">
        <authorList>
            <person name="Corre E."/>
            <person name="Pelletier E."/>
            <person name="Niang G."/>
            <person name="Scheremetjew M."/>
            <person name="Finn R."/>
            <person name="Kale V."/>
            <person name="Holt S."/>
            <person name="Cochrane G."/>
            <person name="Meng A."/>
            <person name="Brown T."/>
            <person name="Cohen L."/>
        </authorList>
    </citation>
    <scope>NUCLEOTIDE SEQUENCE</scope>
    <source>
        <strain evidence="6">CCMP622</strain>
    </source>
</reference>
<name>A0A7S2TP41_9EUKA</name>
<dbReference type="EMBL" id="HBHP01013907">
    <property type="protein sequence ID" value="CAD9761512.1"/>
    <property type="molecule type" value="Transcribed_RNA"/>
</dbReference>
<dbReference type="PANTHER" id="PTHR13183">
    <property type="entry name" value="AXONEMAL INNER ARM DYNEIN LIGHT CHAIN 28"/>
    <property type="match status" value="1"/>
</dbReference>
<sequence>MEGNADTKTGSVKVDIEQSLVKRLSAEPYADVAGNLKAKGSGAKTTIEDTLNAVLPPRAFIDEKGNKMMMRAAPTKSSREEVITLQMRLDSLLQERQARESGICPVREELYAQCFDELIRQVTVECPERGLLLTRIKDEISMTLAAHQTLYQGSIAFGMRKALQAEQGGSALEAKIKQLEERKKKLQTRLQQETTKSEILEKKISEKKQAKEKRMQSEKEFLSFQAKHLEAFLKSLK</sequence>
<keyword evidence="1" id="KW-0243">Dynein</keyword>
<evidence type="ECO:0000256" key="4">
    <source>
        <dbReference type="ARBA" id="ARBA00038114"/>
    </source>
</evidence>
<dbReference type="AlphaFoldDB" id="A0A7S2TP41"/>
<proteinExistence type="inferred from homology"/>
<dbReference type="InterPro" id="IPR019347">
    <property type="entry name" value="Axonemal_dynein_light_chain"/>
</dbReference>
<evidence type="ECO:0000256" key="5">
    <source>
        <dbReference type="SAM" id="Coils"/>
    </source>
</evidence>
<dbReference type="GO" id="GO:0005930">
    <property type="term" value="C:axoneme"/>
    <property type="evidence" value="ECO:0007669"/>
    <property type="project" value="TreeGrafter"/>
</dbReference>
<feature type="coiled-coil region" evidence="5">
    <location>
        <begin position="162"/>
        <end position="220"/>
    </location>
</feature>
<keyword evidence="3" id="KW-0505">Motor protein</keyword>
<dbReference type="PANTHER" id="PTHR13183:SF0">
    <property type="entry name" value="AXONEMAL DYNEIN LIGHT INTERMEDIATE POLYPEPTIDE 1"/>
    <property type="match status" value="1"/>
</dbReference>
<evidence type="ECO:0000256" key="2">
    <source>
        <dbReference type="ARBA" id="ARBA00023054"/>
    </source>
</evidence>
<evidence type="ECO:0000313" key="6">
    <source>
        <dbReference type="EMBL" id="CAD9761512.1"/>
    </source>
</evidence>
<comment type="similarity">
    <text evidence="4">Belongs to the inner dynein arm light chain family.</text>
</comment>
<organism evidence="6">
    <name type="scientific">Lotharella oceanica</name>
    <dbReference type="NCBI Taxonomy" id="641309"/>
    <lineage>
        <taxon>Eukaryota</taxon>
        <taxon>Sar</taxon>
        <taxon>Rhizaria</taxon>
        <taxon>Cercozoa</taxon>
        <taxon>Chlorarachniophyceae</taxon>
        <taxon>Lotharella</taxon>
    </lineage>
</organism>
<dbReference type="GO" id="GO:0045504">
    <property type="term" value="F:dynein heavy chain binding"/>
    <property type="evidence" value="ECO:0007669"/>
    <property type="project" value="TreeGrafter"/>
</dbReference>
<evidence type="ECO:0000256" key="3">
    <source>
        <dbReference type="ARBA" id="ARBA00023175"/>
    </source>
</evidence>
<evidence type="ECO:0000256" key="1">
    <source>
        <dbReference type="ARBA" id="ARBA00023017"/>
    </source>
</evidence>
<gene>
    <name evidence="6" type="ORF">LSP00402_LOCUS8710</name>
</gene>
<dbReference type="Pfam" id="PF10211">
    <property type="entry name" value="Ax_dynein_light"/>
    <property type="match status" value="1"/>
</dbReference>
<keyword evidence="2 5" id="KW-0175">Coiled coil</keyword>